<dbReference type="EMBL" id="MN740179">
    <property type="protein sequence ID" value="QHT92152.1"/>
    <property type="molecule type" value="Genomic_DNA"/>
</dbReference>
<evidence type="ECO:0008006" key="3">
    <source>
        <dbReference type="Google" id="ProtNLM"/>
    </source>
</evidence>
<feature type="transmembrane region" description="Helical" evidence="1">
    <location>
        <begin position="5"/>
        <end position="22"/>
    </location>
</feature>
<reference evidence="2" key="1">
    <citation type="journal article" date="2020" name="Nature">
        <title>Giant virus diversity and host interactions through global metagenomics.</title>
        <authorList>
            <person name="Schulz F."/>
            <person name="Roux S."/>
            <person name="Paez-Espino D."/>
            <person name="Jungbluth S."/>
            <person name="Walsh D.A."/>
            <person name="Denef V.J."/>
            <person name="McMahon K.D."/>
            <person name="Konstantinidis K.T."/>
            <person name="Eloe-Fadrosh E.A."/>
            <person name="Kyrpides N.C."/>
            <person name="Woyke T."/>
        </authorList>
    </citation>
    <scope>NUCLEOTIDE SEQUENCE</scope>
    <source>
        <strain evidence="2">GVMAG-M-3300023184-86</strain>
    </source>
</reference>
<keyword evidence="1" id="KW-1133">Transmembrane helix</keyword>
<feature type="transmembrane region" description="Helical" evidence="1">
    <location>
        <begin position="42"/>
        <end position="61"/>
    </location>
</feature>
<dbReference type="AlphaFoldDB" id="A0A6C0IGS8"/>
<dbReference type="Pfam" id="PF09945">
    <property type="entry name" value="DUF2177"/>
    <property type="match status" value="1"/>
</dbReference>
<accession>A0A6C0IGS8</accession>
<evidence type="ECO:0000313" key="2">
    <source>
        <dbReference type="EMBL" id="QHT92152.1"/>
    </source>
</evidence>
<protein>
    <recommendedName>
        <fullName evidence="3">DUF2177 family protein</fullName>
    </recommendedName>
</protein>
<name>A0A6C0IGS8_9ZZZZ</name>
<dbReference type="InterPro" id="IPR018687">
    <property type="entry name" value="DUF2177_membr"/>
</dbReference>
<feature type="transmembrane region" description="Helical" evidence="1">
    <location>
        <begin position="94"/>
        <end position="116"/>
    </location>
</feature>
<feature type="transmembrane region" description="Helical" evidence="1">
    <location>
        <begin position="70"/>
        <end position="88"/>
    </location>
</feature>
<keyword evidence="1" id="KW-0472">Membrane</keyword>
<sequence>MLQYLLTAIIFVLLDGLYLNLIKDYFNKQIKAIQGSDIKVDFIAVGLTYVFLIFGIQYFIIQKNRSVKEAALLGLVIYAVYEFTNLSLFKNWSYLTAFIDTIWGAVLFGLTTGIVYKLRDVFRF</sequence>
<keyword evidence="1" id="KW-0812">Transmembrane</keyword>
<proteinExistence type="predicted"/>
<organism evidence="2">
    <name type="scientific">viral metagenome</name>
    <dbReference type="NCBI Taxonomy" id="1070528"/>
    <lineage>
        <taxon>unclassified sequences</taxon>
        <taxon>metagenomes</taxon>
        <taxon>organismal metagenomes</taxon>
    </lineage>
</organism>
<evidence type="ECO:0000256" key="1">
    <source>
        <dbReference type="SAM" id="Phobius"/>
    </source>
</evidence>